<dbReference type="Proteomes" id="UP000004650">
    <property type="component" value="Unassembled WGS sequence"/>
</dbReference>
<evidence type="ECO:0008006" key="3">
    <source>
        <dbReference type="Google" id="ProtNLM"/>
    </source>
</evidence>
<reference evidence="2" key="1">
    <citation type="submission" date="2009-02" db="EMBL/GenBank/DDBJ databases">
        <title>The Genome Sequence of Shigella sp. D9.</title>
        <authorList>
            <consortium name="The Broad Institute Genome Sequencing Platform"/>
            <person name="Ward D."/>
            <person name="Young S.K."/>
            <person name="Kodira C.D."/>
            <person name="Zeng Q."/>
            <person name="Koehrsen M."/>
            <person name="Alvarado L."/>
            <person name="Berlin A."/>
            <person name="Borenstein D."/>
            <person name="Chen Z."/>
            <person name="Engels R."/>
            <person name="Freedman E."/>
            <person name="Gellesch M."/>
            <person name="Goldberg J."/>
            <person name="Griggs A."/>
            <person name="Gujja S."/>
            <person name="Heiman D."/>
            <person name="Hepburn T."/>
            <person name="Howarth C."/>
            <person name="Jen D."/>
            <person name="Larson L."/>
            <person name="Lewis B."/>
            <person name="Mehta T."/>
            <person name="Park D."/>
            <person name="Pearson M."/>
            <person name="Roberts A."/>
            <person name="Saif S."/>
            <person name="Shea T."/>
            <person name="Shenoy N."/>
            <person name="Sisk P."/>
            <person name="Stolte C."/>
            <person name="Sykes S."/>
            <person name="Walk T."/>
            <person name="White J."/>
            <person name="Yandava C."/>
            <person name="Allen-Vercoe E."/>
            <person name="Strauss J."/>
            <person name="Sibley C."/>
            <person name="White A."/>
            <person name="Ambrose C."/>
            <person name="Lander E."/>
            <person name="Nusbaum C."/>
            <person name="Galagan J."/>
            <person name="Birren B."/>
        </authorList>
    </citation>
    <scope>NUCLEOTIDE SEQUENCE [LARGE SCALE GENOMIC DNA]</scope>
    <source>
        <strain evidence="2">D11</strain>
    </source>
</reference>
<organism evidence="1 2">
    <name type="scientific">Fusobacterium animalis D11</name>
    <dbReference type="NCBI Taxonomy" id="556264"/>
    <lineage>
        <taxon>Bacteria</taxon>
        <taxon>Fusobacteriati</taxon>
        <taxon>Fusobacteriota</taxon>
        <taxon>Fusobacteriia</taxon>
        <taxon>Fusobacteriales</taxon>
        <taxon>Fusobacteriaceae</taxon>
        <taxon>Fusobacterium</taxon>
    </lineage>
</organism>
<sequence length="166" mass="19987">MAYHYFVEGDTERKFVEVIKESKYVYSGRIEKRNLLQKKISDNILKNIQKNTIIVIVFDTDVIDINNINILDKNIEVFENNDRIKEVILIPQVKNLEDELIYSTKIKKIKDLLESKSDDDFKRDFMRCNNLIKKLEEKNFDIFKLWSREAKNIYKKYENKSKEIKL</sequence>
<evidence type="ECO:0000313" key="2">
    <source>
        <dbReference type="Proteomes" id="UP000004650"/>
    </source>
</evidence>
<accession>D6BIE7</accession>
<dbReference type="HOGENOM" id="CLU_124489_0_0_0"/>
<comment type="caution">
    <text evidence="1">The sequence shown here is derived from an EMBL/GenBank/DDBJ whole genome shotgun (WGS) entry which is preliminary data.</text>
</comment>
<protein>
    <recommendedName>
        <fullName evidence="3">DUF4276 family protein</fullName>
    </recommendedName>
</protein>
<evidence type="ECO:0000313" key="1">
    <source>
        <dbReference type="EMBL" id="EFD81944.1"/>
    </source>
</evidence>
<name>D6BIE7_9FUSO</name>
<dbReference type="EMBL" id="ACDS02000094">
    <property type="protein sequence ID" value="EFD81944.1"/>
    <property type="molecule type" value="Genomic_DNA"/>
</dbReference>
<gene>
    <name evidence="1" type="ORF">PSAG_01980</name>
</gene>
<reference evidence="1 2" key="2">
    <citation type="submission" date="2013-10" db="EMBL/GenBank/DDBJ databases">
        <title>The Genome Sequence of Fusobacterium nucleatum subsp. animalis D11.</title>
        <authorList>
            <consortium name="The Broad Institute Genomics Platform"/>
            <person name="Earl A."/>
            <person name="Ward D."/>
            <person name="Feldgarden M."/>
            <person name="Gevers D."/>
            <person name="Kostic A."/>
            <person name="Garrett W."/>
            <person name="Young S.K."/>
            <person name="Zeng Q."/>
            <person name="Gargeya S."/>
            <person name="Fitzgerald M."/>
            <person name="Abouelleil A."/>
            <person name="Alvarado L."/>
            <person name="Berlin A.M."/>
            <person name="Chapman S.B."/>
            <person name="Gainer-Dewar J."/>
            <person name="Goldberg J."/>
            <person name="Gnerre S."/>
            <person name="Griggs A."/>
            <person name="Gujja S."/>
            <person name="Hansen M."/>
            <person name="Howarth C."/>
            <person name="Imamovic A."/>
            <person name="Ireland A."/>
            <person name="Larimer J."/>
            <person name="McCowan C."/>
            <person name="Murphy C."/>
            <person name="Pearson M."/>
            <person name="Poon T.W."/>
            <person name="Priest M."/>
            <person name="Roberts A."/>
            <person name="Saif S."/>
            <person name="Shea T."/>
            <person name="Sykes S."/>
            <person name="Wortman J."/>
            <person name="Nusbaum C."/>
            <person name="Birren B."/>
        </authorList>
    </citation>
    <scope>NUCLEOTIDE SEQUENCE [LARGE SCALE GENOMIC DNA]</scope>
    <source>
        <strain evidence="1 2">D11</strain>
    </source>
</reference>
<dbReference type="AlphaFoldDB" id="D6BIE7"/>
<proteinExistence type="predicted"/>